<proteinExistence type="inferred from homology"/>
<dbReference type="Gene3D" id="1.10.357.50">
    <property type="match status" value="1"/>
</dbReference>
<accession>A0A9P6CJK3</accession>
<organism evidence="4 5">
    <name type="scientific">Collybia nuda</name>
    <dbReference type="NCBI Taxonomy" id="64659"/>
    <lineage>
        <taxon>Eukaryota</taxon>
        <taxon>Fungi</taxon>
        <taxon>Dikarya</taxon>
        <taxon>Basidiomycota</taxon>
        <taxon>Agaricomycotina</taxon>
        <taxon>Agaricomycetes</taxon>
        <taxon>Agaricomycetidae</taxon>
        <taxon>Agaricales</taxon>
        <taxon>Tricholomatineae</taxon>
        <taxon>Clitocybaceae</taxon>
        <taxon>Collybia</taxon>
    </lineage>
</organism>
<reference evidence="4" key="1">
    <citation type="submission" date="2020-11" db="EMBL/GenBank/DDBJ databases">
        <authorList>
            <consortium name="DOE Joint Genome Institute"/>
            <person name="Ahrendt S."/>
            <person name="Riley R."/>
            <person name="Andreopoulos W."/>
            <person name="Labutti K."/>
            <person name="Pangilinan J."/>
            <person name="Ruiz-Duenas F.J."/>
            <person name="Barrasa J.M."/>
            <person name="Sanchez-Garcia M."/>
            <person name="Camarero S."/>
            <person name="Miyauchi S."/>
            <person name="Serrano A."/>
            <person name="Linde D."/>
            <person name="Babiker R."/>
            <person name="Drula E."/>
            <person name="Ayuso-Fernandez I."/>
            <person name="Pacheco R."/>
            <person name="Padilla G."/>
            <person name="Ferreira P."/>
            <person name="Barriuso J."/>
            <person name="Kellner H."/>
            <person name="Castanera R."/>
            <person name="Alfaro M."/>
            <person name="Ramirez L."/>
            <person name="Pisabarro A.G."/>
            <person name="Kuo A."/>
            <person name="Tritt A."/>
            <person name="Lipzen A."/>
            <person name="He G."/>
            <person name="Yan M."/>
            <person name="Ng V."/>
            <person name="Cullen D."/>
            <person name="Martin F."/>
            <person name="Rosso M.-N."/>
            <person name="Henrissat B."/>
            <person name="Hibbett D."/>
            <person name="Martinez A.T."/>
            <person name="Grigoriev I.V."/>
        </authorList>
    </citation>
    <scope>NUCLEOTIDE SEQUENCE</scope>
    <source>
        <strain evidence="4">CBS 247.69</strain>
    </source>
</reference>
<dbReference type="OrthoDB" id="190098at2759"/>
<dbReference type="Gene3D" id="1.10.357.70">
    <property type="entry name" value="Exocyst complex component Sec6, C-terminal domain"/>
    <property type="match status" value="1"/>
</dbReference>
<dbReference type="InterPro" id="IPR042532">
    <property type="entry name" value="EXOC3/Sec6_C"/>
</dbReference>
<dbReference type="GO" id="GO:0000145">
    <property type="term" value="C:exocyst"/>
    <property type="evidence" value="ECO:0007669"/>
    <property type="project" value="InterPro"/>
</dbReference>
<dbReference type="GO" id="GO:0000149">
    <property type="term" value="F:SNARE binding"/>
    <property type="evidence" value="ECO:0007669"/>
    <property type="project" value="TreeGrafter"/>
</dbReference>
<evidence type="ECO:0000256" key="3">
    <source>
        <dbReference type="ARBA" id="ARBA00022483"/>
    </source>
</evidence>
<dbReference type="GO" id="GO:0006887">
    <property type="term" value="P:exocytosis"/>
    <property type="evidence" value="ECO:0007669"/>
    <property type="project" value="UniProtKB-KW"/>
</dbReference>
<keyword evidence="3" id="KW-0268">Exocytosis</keyword>
<evidence type="ECO:0000313" key="4">
    <source>
        <dbReference type="EMBL" id="KAF9462893.1"/>
    </source>
</evidence>
<sequence length="748" mass="85411">MSAVPVSAAQAIGEYLQSPDDLVKISAYRKKLEKEKASIDARLKNGVKEQLHATREGLRKLLNTRDNVQAIKDEMGALDRQCMDPQNAVPTFDQISRVSMVHRNFQSTEEMVNNLLEMASKLDVLERLLESDSANILGPAPNLLLIHFQLNQLETFRNETLHDAKKASASSRATLSRWFERLNQVIEAFDEYIIDLARNILNIIRAGYPDVVVRLIKVAEIEGKEDEKAIVIRLVKKSAKWSAASKFKSTQANARVIKHYRSKITKAITDSIKEKFQEAYRRDEQDPAAFLTNLTWIYQDIIRIEEDVVPCFPVEYEIYSLYIREYHKALNTTIKTLAASSPDASILLTLFEWLKEYKSTMKELNVSQDLLEPPLLDGKEQSLIEDYLQLIVKKLDEWSTNLMKTETTEFMKREEPPEADSDGLYGMHGAVILFQMVNQQVDLATESGQGAILARVVGETNRVMRGIQEQWVRVVDTEFKKQMEKPEEVEGGLVEYCIALANDQIKSADYAEALLARLEPLVSEKYRVTINERLNDAIDGYLDVAKKCTQTLIDMILNDLKPATKSLFQQAWYDGIMVQIVETMRDYMTDYQSYLNPSLLELLIEDLLDAFLVFYLNALANSAKLKMPAATDRIREDVGLAFSFFSTLKPAKDVEQYFEILEMTLALLEASKDMVFLSFWAFARIHGPNITFVEGLMKSRSDFDRSAVNDVMESVKRKVKEEGLTDPPEPTIMKKIAIQNSFSRFLRT</sequence>
<dbReference type="Proteomes" id="UP000807353">
    <property type="component" value="Unassembled WGS sequence"/>
</dbReference>
<dbReference type="FunFam" id="1.10.357.50:FF:000006">
    <property type="entry name" value="Exocyst complex component sec6"/>
    <property type="match status" value="1"/>
</dbReference>
<dbReference type="EMBL" id="MU150267">
    <property type="protein sequence ID" value="KAF9462893.1"/>
    <property type="molecule type" value="Genomic_DNA"/>
</dbReference>
<comment type="similarity">
    <text evidence="1">Belongs to the SEC6 family.</text>
</comment>
<protein>
    <submittedName>
        <fullName evidence="4">Exocyst complex component sec6</fullName>
    </submittedName>
</protein>
<evidence type="ECO:0000313" key="5">
    <source>
        <dbReference type="Proteomes" id="UP000807353"/>
    </source>
</evidence>
<dbReference type="InterPro" id="IPR010326">
    <property type="entry name" value="EXOC3/Sec6"/>
</dbReference>
<dbReference type="AlphaFoldDB" id="A0A9P6CJK3"/>
<name>A0A9P6CJK3_9AGAR</name>
<dbReference type="PANTHER" id="PTHR21292">
    <property type="entry name" value="EXOCYST COMPLEX COMPONENT SEC6-RELATED"/>
    <property type="match status" value="1"/>
</dbReference>
<dbReference type="Pfam" id="PF06046">
    <property type="entry name" value="Sec6"/>
    <property type="match status" value="1"/>
</dbReference>
<evidence type="ECO:0000256" key="2">
    <source>
        <dbReference type="ARBA" id="ARBA00022448"/>
    </source>
</evidence>
<dbReference type="GO" id="GO:0051601">
    <property type="term" value="P:exocyst localization"/>
    <property type="evidence" value="ECO:0007669"/>
    <property type="project" value="TreeGrafter"/>
</dbReference>
<evidence type="ECO:0000256" key="1">
    <source>
        <dbReference type="ARBA" id="ARBA00009447"/>
    </source>
</evidence>
<dbReference type="PANTHER" id="PTHR21292:SF1">
    <property type="entry name" value="EXOCYST COMPLEX COMPONENT 3"/>
    <property type="match status" value="1"/>
</dbReference>
<keyword evidence="2" id="KW-0813">Transport</keyword>
<keyword evidence="5" id="KW-1185">Reference proteome</keyword>
<comment type="caution">
    <text evidence="4">The sequence shown here is derived from an EMBL/GenBank/DDBJ whole genome shotgun (WGS) entry which is preliminary data.</text>
</comment>
<gene>
    <name evidence="4" type="ORF">BDZ94DRAFT_1193678</name>
</gene>